<evidence type="ECO:0000256" key="1">
    <source>
        <dbReference type="ARBA" id="ARBA00003019"/>
    </source>
</evidence>
<feature type="transmembrane region" description="Helical" evidence="13">
    <location>
        <begin position="135"/>
        <end position="158"/>
    </location>
</feature>
<evidence type="ECO:0000256" key="8">
    <source>
        <dbReference type="ARBA" id="ARBA00023065"/>
    </source>
</evidence>
<gene>
    <name evidence="17" type="ORF">FNF27_04170</name>
    <name evidence="15" type="ORF">FNF28_05915</name>
    <name evidence="14" type="ORF">FNF29_04701</name>
    <name evidence="16" type="ORF">FNF31_04812</name>
</gene>
<evidence type="ECO:0000256" key="9">
    <source>
        <dbReference type="ARBA" id="ARBA00023136"/>
    </source>
</evidence>
<dbReference type="GO" id="GO:0015098">
    <property type="term" value="F:molybdate ion transmembrane transporter activity"/>
    <property type="evidence" value="ECO:0007669"/>
    <property type="project" value="InterPro"/>
</dbReference>
<keyword evidence="6 13" id="KW-0812">Transmembrane</keyword>
<feature type="transmembrane region" description="Helical" evidence="13">
    <location>
        <begin position="370"/>
        <end position="391"/>
    </location>
</feature>
<evidence type="ECO:0000256" key="11">
    <source>
        <dbReference type="ARBA" id="ARBA00032555"/>
    </source>
</evidence>
<feature type="transmembrane region" description="Helical" evidence="13">
    <location>
        <begin position="258"/>
        <end position="279"/>
    </location>
</feature>
<sequence length="479" mass="50426">MSEDALIAAESLPYLGLFVALAVICAVLYVRNASVTAVQTSPEFKAFQWDYLAVYWTMQFADWLQGPYIYALYGARGFTQGQIGILFVAGFGSALILGTFIGSLADKTGRRLNCLAFAVVYSVSCMLTHSESFELLIVGRILGGIAGSILNTAFEAWMVSEHNSRGFNGAWLGSTFSFAIFGSGVAAISAGLVAAPLVSRFGVTAPFDLSAIVLCIGAGVVLLRWNENYGSRSEGDGPTSTMASFTRAIGVLTSNGRVVAVGATQSLFEAAMYIFVFYWTPTLESSLAADESAAAAAAGTPPLPEGAVAPASSLPHGIVFAAFMVSVMIGSKMFESFSASAPVEQWGLWVFLLASAALATPVFVSHHWTQVVALCVFEGCCGVYFPLIAVLRGKYIPEDVRSTLMNLFRVGLNIIVLLVLGRADELGGTASFALCATLLAAAMAPQAMLRNASEVAEAAKDDDGTDGAAEDDSADVRHT</sequence>
<dbReference type="SUPFAM" id="SSF103473">
    <property type="entry name" value="MFS general substrate transporter"/>
    <property type="match status" value="1"/>
</dbReference>
<dbReference type="Proteomes" id="UP000322899">
    <property type="component" value="Unassembled WGS sequence"/>
</dbReference>
<dbReference type="GO" id="GO:0005886">
    <property type="term" value="C:plasma membrane"/>
    <property type="evidence" value="ECO:0007669"/>
    <property type="project" value="UniProtKB-SubCell"/>
</dbReference>
<dbReference type="CDD" id="cd17487">
    <property type="entry name" value="MFS_MFSD5_like"/>
    <property type="match status" value="1"/>
</dbReference>
<keyword evidence="9 13" id="KW-0472">Membrane</keyword>
<dbReference type="EMBL" id="VLTO01000023">
    <property type="protein sequence ID" value="KAA0174377.1"/>
    <property type="molecule type" value="Genomic_DNA"/>
</dbReference>
<evidence type="ECO:0000313" key="19">
    <source>
        <dbReference type="Proteomes" id="UP000323011"/>
    </source>
</evidence>
<comment type="subcellular location">
    <subcellularLocation>
        <location evidence="2">Cell membrane</location>
        <topology evidence="2">Multi-pass membrane protein</topology>
    </subcellularLocation>
</comment>
<dbReference type="PANTHER" id="PTHR23516:SF1">
    <property type="entry name" value="MOLYBDATE-ANION TRANSPORTER"/>
    <property type="match status" value="1"/>
</dbReference>
<feature type="transmembrane region" description="Helical" evidence="13">
    <location>
        <begin position="112"/>
        <end position="129"/>
    </location>
</feature>
<dbReference type="Proteomes" id="UP000323011">
    <property type="component" value="Unassembled WGS sequence"/>
</dbReference>
<feature type="transmembrane region" description="Helical" evidence="13">
    <location>
        <begin position="51"/>
        <end position="71"/>
    </location>
</feature>
<proteinExistence type="predicted"/>
<keyword evidence="8" id="KW-0406">Ion transport</keyword>
<evidence type="ECO:0000256" key="4">
    <source>
        <dbReference type="ARBA" id="ARBA00022448"/>
    </source>
</evidence>
<comment type="caution">
    <text evidence="15">The sequence shown here is derived from an EMBL/GenBank/DDBJ whole genome shotgun (WGS) entry which is preliminary data.</text>
</comment>
<evidence type="ECO:0000313" key="18">
    <source>
        <dbReference type="Proteomes" id="UP000322899"/>
    </source>
</evidence>
<evidence type="ECO:0000256" key="7">
    <source>
        <dbReference type="ARBA" id="ARBA00022989"/>
    </source>
</evidence>
<dbReference type="OrthoDB" id="263957at2759"/>
<evidence type="ECO:0000256" key="2">
    <source>
        <dbReference type="ARBA" id="ARBA00004651"/>
    </source>
</evidence>
<feature type="transmembrane region" description="Helical" evidence="13">
    <location>
        <begin position="170"/>
        <end position="195"/>
    </location>
</feature>
<dbReference type="EMBL" id="VLTL01000132">
    <property type="protein sequence ID" value="KAA0159280.1"/>
    <property type="molecule type" value="Genomic_DNA"/>
</dbReference>
<comment type="function">
    <text evidence="1">Mediates high-affinity intracellular uptake of the rare oligo-element molybdenum.</text>
</comment>
<evidence type="ECO:0000313" key="20">
    <source>
        <dbReference type="Proteomes" id="UP000324907"/>
    </source>
</evidence>
<reference evidence="18 19" key="1">
    <citation type="submission" date="2019-07" db="EMBL/GenBank/DDBJ databases">
        <title>Genomes of Cafeteria roenbergensis.</title>
        <authorList>
            <person name="Fischer M.G."/>
            <person name="Hackl T."/>
            <person name="Roman M."/>
        </authorList>
    </citation>
    <scope>NUCLEOTIDE SEQUENCE [LARGE SCALE GENOMIC DNA]</scope>
    <source>
        <strain evidence="14 19">BVI</strain>
        <strain evidence="16 21">Cflag</strain>
        <strain evidence="17 18">E4-10P</strain>
        <strain evidence="15 20">RCC970-E3</strain>
    </source>
</reference>
<keyword evidence="5" id="KW-1003">Cell membrane</keyword>
<evidence type="ECO:0000313" key="15">
    <source>
        <dbReference type="EMBL" id="KAA0159280.1"/>
    </source>
</evidence>
<feature type="compositionally biased region" description="Acidic residues" evidence="12">
    <location>
        <begin position="463"/>
        <end position="473"/>
    </location>
</feature>
<dbReference type="PANTHER" id="PTHR23516">
    <property type="entry name" value="SAM (S-ADENOSYL METHIONINE) TRANSPORTER"/>
    <property type="match status" value="1"/>
</dbReference>
<protein>
    <recommendedName>
        <fullName evidence="3">Molybdate-anion transporter</fullName>
    </recommendedName>
    <alternativeName>
        <fullName evidence="10">Major facilitator superfamily domain-containing protein 5</fullName>
    </alternativeName>
    <alternativeName>
        <fullName evidence="11">Molybdate transporter 2 homolog</fullName>
    </alternativeName>
</protein>
<feature type="transmembrane region" description="Helical" evidence="13">
    <location>
        <begin position="201"/>
        <end position="223"/>
    </location>
</feature>
<dbReference type="EMBL" id="VLTN01000028">
    <property type="protein sequence ID" value="KAA0151226.1"/>
    <property type="molecule type" value="Genomic_DNA"/>
</dbReference>
<feature type="transmembrane region" description="Helical" evidence="13">
    <location>
        <begin position="12"/>
        <end position="30"/>
    </location>
</feature>
<keyword evidence="19" id="KW-1185">Reference proteome</keyword>
<dbReference type="GO" id="GO:0006811">
    <property type="term" value="P:monoatomic ion transport"/>
    <property type="evidence" value="ECO:0007669"/>
    <property type="project" value="UniProtKB-KW"/>
</dbReference>
<feature type="transmembrane region" description="Helical" evidence="13">
    <location>
        <begin position="346"/>
        <end position="364"/>
    </location>
</feature>
<feature type="transmembrane region" description="Helical" evidence="13">
    <location>
        <begin position="83"/>
        <end position="105"/>
    </location>
</feature>
<evidence type="ECO:0000256" key="12">
    <source>
        <dbReference type="SAM" id="MobiDB-lite"/>
    </source>
</evidence>
<evidence type="ECO:0000256" key="5">
    <source>
        <dbReference type="ARBA" id="ARBA00022475"/>
    </source>
</evidence>
<keyword evidence="4" id="KW-0813">Transport</keyword>
<evidence type="ECO:0000313" key="14">
    <source>
        <dbReference type="EMBL" id="KAA0151226.1"/>
    </source>
</evidence>
<dbReference type="OMA" id="MNTWPEN"/>
<keyword evidence="7 13" id="KW-1133">Transmembrane helix</keyword>
<evidence type="ECO:0000256" key="10">
    <source>
        <dbReference type="ARBA" id="ARBA00030646"/>
    </source>
</evidence>
<evidence type="ECO:0000313" key="17">
    <source>
        <dbReference type="EMBL" id="KAA0174377.1"/>
    </source>
</evidence>
<name>A0A5A8D4T8_CAFRO</name>
<dbReference type="InterPro" id="IPR036259">
    <property type="entry name" value="MFS_trans_sf"/>
</dbReference>
<evidence type="ECO:0000256" key="13">
    <source>
        <dbReference type="SAM" id="Phobius"/>
    </source>
</evidence>
<dbReference type="Proteomes" id="UP000324907">
    <property type="component" value="Unassembled WGS sequence"/>
</dbReference>
<evidence type="ECO:0000256" key="6">
    <source>
        <dbReference type="ARBA" id="ARBA00022692"/>
    </source>
</evidence>
<feature type="region of interest" description="Disordered" evidence="12">
    <location>
        <begin position="457"/>
        <end position="479"/>
    </location>
</feature>
<dbReference type="EMBL" id="VLTM01000053">
    <property type="protein sequence ID" value="KAA0159446.1"/>
    <property type="molecule type" value="Genomic_DNA"/>
</dbReference>
<dbReference type="AlphaFoldDB" id="A0A5A8D4T8"/>
<accession>A0A5A8D4T8</accession>
<evidence type="ECO:0000313" key="16">
    <source>
        <dbReference type="EMBL" id="KAA0159446.1"/>
    </source>
</evidence>
<evidence type="ECO:0000256" key="3">
    <source>
        <dbReference type="ARBA" id="ARBA00021242"/>
    </source>
</evidence>
<feature type="transmembrane region" description="Helical" evidence="13">
    <location>
        <begin position="314"/>
        <end position="334"/>
    </location>
</feature>
<dbReference type="InterPro" id="IPR008509">
    <property type="entry name" value="MOT2/MFSD5"/>
</dbReference>
<feature type="transmembrane region" description="Helical" evidence="13">
    <location>
        <begin position="403"/>
        <end position="420"/>
    </location>
</feature>
<evidence type="ECO:0000313" key="21">
    <source>
        <dbReference type="Proteomes" id="UP000325113"/>
    </source>
</evidence>
<feature type="transmembrane region" description="Helical" evidence="13">
    <location>
        <begin position="426"/>
        <end position="444"/>
    </location>
</feature>
<organism evidence="15 20">
    <name type="scientific">Cafeteria roenbergensis</name>
    <name type="common">Marine flagellate</name>
    <dbReference type="NCBI Taxonomy" id="33653"/>
    <lineage>
        <taxon>Eukaryota</taxon>
        <taxon>Sar</taxon>
        <taxon>Stramenopiles</taxon>
        <taxon>Bigyra</taxon>
        <taxon>Opalozoa</taxon>
        <taxon>Bicosoecida</taxon>
        <taxon>Cafeteriaceae</taxon>
        <taxon>Cafeteria</taxon>
    </lineage>
</organism>
<dbReference type="Proteomes" id="UP000325113">
    <property type="component" value="Unassembled WGS sequence"/>
</dbReference>
<dbReference type="Gene3D" id="1.20.1250.20">
    <property type="entry name" value="MFS general substrate transporter like domains"/>
    <property type="match status" value="1"/>
</dbReference>
<dbReference type="Pfam" id="PF05631">
    <property type="entry name" value="MFS_5"/>
    <property type="match status" value="2"/>
</dbReference>